<dbReference type="InterPro" id="IPR013786">
    <property type="entry name" value="AcylCoA_DH/ox_N"/>
</dbReference>
<gene>
    <name evidence="4" type="ORF">AB8Z38_11370</name>
</gene>
<dbReference type="Gene3D" id="2.40.110.10">
    <property type="entry name" value="Butyryl-CoA Dehydrogenase, subunit A, domain 2"/>
    <property type="match status" value="1"/>
</dbReference>
<dbReference type="PANTHER" id="PTHR43884:SF12">
    <property type="entry name" value="ISOVALERYL-COA DEHYDROGENASE, MITOCHONDRIAL-RELATED"/>
    <property type="match status" value="1"/>
</dbReference>
<dbReference type="Pfam" id="PF02771">
    <property type="entry name" value="Acyl-CoA_dh_N"/>
    <property type="match status" value="1"/>
</dbReference>
<accession>A0AB39XSV5</accession>
<dbReference type="PANTHER" id="PTHR43884">
    <property type="entry name" value="ACYL-COA DEHYDROGENASE"/>
    <property type="match status" value="1"/>
</dbReference>
<evidence type="ECO:0000313" key="4">
    <source>
        <dbReference type="EMBL" id="XDV59901.1"/>
    </source>
</evidence>
<dbReference type="Gene3D" id="1.10.540.10">
    <property type="entry name" value="Acyl-CoA dehydrogenase/oxidase, N-terminal domain"/>
    <property type="match status" value="1"/>
</dbReference>
<feature type="domain" description="Acyl-CoA dehydrogenase/oxidase N-terminal" evidence="2">
    <location>
        <begin position="58"/>
        <end position="128"/>
    </location>
</feature>
<evidence type="ECO:0000256" key="1">
    <source>
        <dbReference type="ARBA" id="ARBA00023002"/>
    </source>
</evidence>
<dbReference type="Pfam" id="PF08028">
    <property type="entry name" value="Acyl-CoA_dh_2"/>
    <property type="match status" value="1"/>
</dbReference>
<proteinExistence type="predicted"/>
<dbReference type="InterPro" id="IPR046373">
    <property type="entry name" value="Acyl-CoA_Oxase/DH_mid-dom_sf"/>
</dbReference>
<keyword evidence="1" id="KW-0560">Oxidoreductase</keyword>
<evidence type="ECO:0000259" key="3">
    <source>
        <dbReference type="Pfam" id="PF08028"/>
    </source>
</evidence>
<dbReference type="InterPro" id="IPR037069">
    <property type="entry name" value="AcylCoA_DH/ox_N_sf"/>
</dbReference>
<dbReference type="GO" id="GO:0050660">
    <property type="term" value="F:flavin adenine dinucleotide binding"/>
    <property type="evidence" value="ECO:0007669"/>
    <property type="project" value="InterPro"/>
</dbReference>
<dbReference type="PIRSF" id="PIRSF016578">
    <property type="entry name" value="HsaA"/>
    <property type="match status" value="1"/>
</dbReference>
<dbReference type="InterPro" id="IPR009100">
    <property type="entry name" value="AcylCoA_DH/oxidase_NM_dom_sf"/>
</dbReference>
<dbReference type="InterPro" id="IPR013107">
    <property type="entry name" value="Acyl-CoA_DH_C"/>
</dbReference>
<dbReference type="AlphaFoldDB" id="A0AB39XSV5"/>
<reference evidence="4" key="1">
    <citation type="submission" date="2024-08" db="EMBL/GenBank/DDBJ databases">
        <authorList>
            <person name="Chaddad Z."/>
            <person name="Lamrabet M."/>
            <person name="Bouhnik O."/>
            <person name="Alami S."/>
            <person name="Wipf D."/>
            <person name="Courty P.E."/>
            <person name="Missbah El Idrissi M."/>
        </authorList>
    </citation>
    <scope>NUCLEOTIDE SEQUENCE</scope>
    <source>
        <strain evidence="4">LLZ17</strain>
    </source>
</reference>
<sequence length="394" mass="42623">MPAPAVDNKLAKCTKRRFGYDASSPPARACSSPRPALCGRRRRTRPRRRLCRRALPRAQHKVFSALVPTELGGGGLRHSAMCAFLRQLAHYCPSTALALSMHQHLVAAAVYNHRNGGPGKKLLERVAADETVLISTGANDWMESNGTAERADGGFRVKARKPFGSGSPSGGILVTSAPFEDPKEGWQVLHFAIPFTANGVSLADDWKTLGMRATGSQSIILDDVFVPDGAIALRRPRGRFHQAWNVILTVAMPLIMSVYAGVAEAAAAIGMEQAKKRKGDPTVPYVLGELTNQLTIAQLAVDDMVRLADDLESATNLEMANAMLVRKTIVAEHVLETVEKALEAAGGAGFYRKIALERFLRDAHAAQFHPLSAKRQHRFTGRIALGLDPITDAA</sequence>
<dbReference type="Gene3D" id="1.20.140.10">
    <property type="entry name" value="Butyryl-CoA Dehydrogenase, subunit A, domain 3"/>
    <property type="match status" value="1"/>
</dbReference>
<dbReference type="InterPro" id="IPR036250">
    <property type="entry name" value="AcylCo_DH-like_C"/>
</dbReference>
<dbReference type="SUPFAM" id="SSF56645">
    <property type="entry name" value="Acyl-CoA dehydrogenase NM domain-like"/>
    <property type="match status" value="1"/>
</dbReference>
<dbReference type="SUPFAM" id="SSF47203">
    <property type="entry name" value="Acyl-CoA dehydrogenase C-terminal domain-like"/>
    <property type="match status" value="1"/>
</dbReference>
<name>A0AB39XSV5_9BRAD</name>
<protein>
    <submittedName>
        <fullName evidence="4">Acyl-CoA dehydrogenase family protein</fullName>
    </submittedName>
</protein>
<dbReference type="RefSeq" id="WP_369725092.1">
    <property type="nucleotide sequence ID" value="NZ_CP165734.1"/>
</dbReference>
<dbReference type="EMBL" id="CP165734">
    <property type="protein sequence ID" value="XDV59901.1"/>
    <property type="molecule type" value="Genomic_DNA"/>
</dbReference>
<feature type="domain" description="Acyl-CoA dehydrogenase C-terminal" evidence="3">
    <location>
        <begin position="258"/>
        <end position="369"/>
    </location>
</feature>
<dbReference type="GO" id="GO:0003995">
    <property type="term" value="F:acyl-CoA dehydrogenase activity"/>
    <property type="evidence" value="ECO:0007669"/>
    <property type="project" value="TreeGrafter"/>
</dbReference>
<evidence type="ECO:0000259" key="2">
    <source>
        <dbReference type="Pfam" id="PF02771"/>
    </source>
</evidence>
<organism evidence="4">
    <name type="scientific">Bradyrhizobium sp. LLZ17</name>
    <dbReference type="NCBI Taxonomy" id="3239388"/>
    <lineage>
        <taxon>Bacteria</taxon>
        <taxon>Pseudomonadati</taxon>
        <taxon>Pseudomonadota</taxon>
        <taxon>Alphaproteobacteria</taxon>
        <taxon>Hyphomicrobiales</taxon>
        <taxon>Nitrobacteraceae</taxon>
        <taxon>Bradyrhizobium</taxon>
    </lineage>
</organism>